<dbReference type="GO" id="GO:0009654">
    <property type="term" value="C:photosystem II oxygen evolving complex"/>
    <property type="evidence" value="ECO:0007669"/>
    <property type="project" value="InterPro"/>
</dbReference>
<dbReference type="Gene3D" id="3.30.2050.10">
    <property type="entry name" value="photosynthetic oxygen evolving center domain"/>
    <property type="match status" value="1"/>
</dbReference>
<sequence length="277" mass="30017">MRYRALIVAFLALCLGILTACSEGPATAADREQLTYDEILGTGLANKCPQISEFTRGTIPIEPNKSYRVSDLCLEPQEYFVKEEPKTKRQEAEFIPGKLLTRATTTLEQITGTITVDENGVLTLKEEDGIDFQPITVQVPGGEQFPFFFTIKSLEGQTEPGFTSINSSVDFEGQFKVPSYRGAGFLDPKGRGVYTGYDTAVALPASGDEAEYSRANVKETTAGVGKISLQVTKVDGETGEIAGVFESVQPSDTDLGARDAVDVKVRGIFYARVTPEA</sequence>
<evidence type="ECO:0000256" key="4">
    <source>
        <dbReference type="ARBA" id="ARBA00023078"/>
    </source>
</evidence>
<evidence type="ECO:0000256" key="8">
    <source>
        <dbReference type="ARBA" id="ARBA00043037"/>
    </source>
</evidence>
<evidence type="ECO:0000256" key="5">
    <source>
        <dbReference type="ARBA" id="ARBA00023136"/>
    </source>
</evidence>
<evidence type="ECO:0000313" key="11">
    <source>
        <dbReference type="EMBL" id="OKH20513.1"/>
    </source>
</evidence>
<dbReference type="EMBL" id="MRCB01000029">
    <property type="protein sequence ID" value="OKH20513.1"/>
    <property type="molecule type" value="Genomic_DNA"/>
</dbReference>
<evidence type="ECO:0000256" key="1">
    <source>
        <dbReference type="ARBA" id="ARBA00004526"/>
    </source>
</evidence>
<name>A0A1U7HAB0_9CYAN</name>
<evidence type="ECO:0000256" key="2">
    <source>
        <dbReference type="ARBA" id="ARBA00009838"/>
    </source>
</evidence>
<comment type="caution">
    <text evidence="11">The sequence shown here is derived from an EMBL/GenBank/DDBJ whole genome shotgun (WGS) entry which is preliminary data.</text>
</comment>
<dbReference type="AlphaFoldDB" id="A0A1U7HAB0"/>
<dbReference type="RefSeq" id="WP_073600994.1">
    <property type="nucleotide sequence ID" value="NZ_MRCB01000029.1"/>
</dbReference>
<evidence type="ECO:0000313" key="12">
    <source>
        <dbReference type="Proteomes" id="UP000186868"/>
    </source>
</evidence>
<dbReference type="InterPro" id="IPR002628">
    <property type="entry name" value="PsbO"/>
</dbReference>
<evidence type="ECO:0000256" key="3">
    <source>
        <dbReference type="ARBA" id="ARBA00022531"/>
    </source>
</evidence>
<dbReference type="SUPFAM" id="SSF56925">
    <property type="entry name" value="OMPA-like"/>
    <property type="match status" value="1"/>
</dbReference>
<evidence type="ECO:0000256" key="10">
    <source>
        <dbReference type="SAM" id="SignalP"/>
    </source>
</evidence>
<comment type="function">
    <text evidence="9">One of the extrinsic, lumenal subunits of photosystem II (PSII), which stabilize and protect the oxygen-evolving complex. PSII is a light-driven water plastoquinone oxidoreductase, using light energy to abstract electrons from H(2)O, generating a proton gradient subsequently used for ATP formation. Required for dimerization of PSII and for binding of PsbQ to PSII.</text>
</comment>
<dbReference type="PROSITE" id="PS51257">
    <property type="entry name" value="PROKAR_LIPOPROTEIN"/>
    <property type="match status" value="1"/>
</dbReference>
<dbReference type="GO" id="GO:0010207">
    <property type="term" value="P:photosystem II assembly"/>
    <property type="evidence" value="ECO:0007669"/>
    <property type="project" value="InterPro"/>
</dbReference>
<feature type="signal peptide" evidence="10">
    <location>
        <begin position="1"/>
        <end position="20"/>
    </location>
</feature>
<feature type="chain" id="PRO_5012979215" description="Photosystem II extrinsic protein O" evidence="10">
    <location>
        <begin position="21"/>
        <end position="277"/>
    </location>
</feature>
<reference evidence="11 12" key="1">
    <citation type="submission" date="2016-11" db="EMBL/GenBank/DDBJ databases">
        <title>Draft Genome Sequences of Nine Cyanobacterial Strains from Diverse Habitats.</title>
        <authorList>
            <person name="Zhu T."/>
            <person name="Hou S."/>
            <person name="Lu X."/>
            <person name="Hess W.R."/>
        </authorList>
    </citation>
    <scope>NUCLEOTIDE SEQUENCE [LARGE SCALE GENOMIC DNA]</scope>
    <source>
        <strain evidence="11 12">NIES-593</strain>
    </source>
</reference>
<keyword evidence="5" id="KW-0472">Membrane</keyword>
<evidence type="ECO:0000256" key="7">
    <source>
        <dbReference type="ARBA" id="ARBA00039796"/>
    </source>
</evidence>
<dbReference type="OrthoDB" id="479833at2"/>
<evidence type="ECO:0000256" key="6">
    <source>
        <dbReference type="ARBA" id="ARBA00023276"/>
    </source>
</evidence>
<keyword evidence="12" id="KW-1185">Reference proteome</keyword>
<comment type="similarity">
    <text evidence="2">Belongs to the PsbO family.</text>
</comment>
<keyword evidence="6" id="KW-0604">Photosystem II</keyword>
<gene>
    <name evidence="11" type="ORF">NIES593_18545</name>
</gene>
<dbReference type="Pfam" id="PF01716">
    <property type="entry name" value="MSP"/>
    <property type="match status" value="1"/>
</dbReference>
<dbReference type="GO" id="GO:0042549">
    <property type="term" value="P:photosystem II stabilization"/>
    <property type="evidence" value="ECO:0007669"/>
    <property type="project" value="InterPro"/>
</dbReference>
<dbReference type="GO" id="GO:0010242">
    <property type="term" value="F:oxygen evolving activity"/>
    <property type="evidence" value="ECO:0007669"/>
    <property type="project" value="InterPro"/>
</dbReference>
<dbReference type="InterPro" id="IPR011250">
    <property type="entry name" value="OMP/PagP_B-barrel"/>
</dbReference>
<proteinExistence type="inferred from homology"/>
<keyword evidence="3" id="KW-0602">Photosynthesis</keyword>
<protein>
    <recommendedName>
        <fullName evidence="7">Photosystem II extrinsic protein O</fullName>
    </recommendedName>
    <alternativeName>
        <fullName evidence="8">Photosystem II manganese-stabilizing polypeptide</fullName>
    </alternativeName>
</protein>
<keyword evidence="4" id="KW-0793">Thylakoid</keyword>
<dbReference type="STRING" id="1921803.NIES593_18545"/>
<dbReference type="Gene3D" id="2.40.160.30">
    <property type="entry name" value="Photosystem II, cytochrome c-550 precursor"/>
    <property type="match status" value="1"/>
</dbReference>
<keyword evidence="10" id="KW-0732">Signal</keyword>
<comment type="subcellular location">
    <subcellularLocation>
        <location evidence="1">Cellular thylakoid membrane</location>
        <topology evidence="1">Peripheral membrane protein</topology>
        <orientation evidence="1">Lumenal side</orientation>
    </subcellularLocation>
</comment>
<dbReference type="PANTHER" id="PTHR34058">
    <property type="entry name" value="OXYGEN-EVOLVING ENHANCER PROTEIN 1-2, CHLOROPLASTIC"/>
    <property type="match status" value="1"/>
</dbReference>
<accession>A0A1U7HAB0</accession>
<evidence type="ECO:0000256" key="9">
    <source>
        <dbReference type="ARBA" id="ARBA00046136"/>
    </source>
</evidence>
<dbReference type="Proteomes" id="UP000186868">
    <property type="component" value="Unassembled WGS sequence"/>
</dbReference>
<organism evidence="11 12">
    <name type="scientific">Hydrococcus rivularis NIES-593</name>
    <dbReference type="NCBI Taxonomy" id="1921803"/>
    <lineage>
        <taxon>Bacteria</taxon>
        <taxon>Bacillati</taxon>
        <taxon>Cyanobacteriota</taxon>
        <taxon>Cyanophyceae</taxon>
        <taxon>Pleurocapsales</taxon>
        <taxon>Hydrococcaceae</taxon>
        <taxon>Hydrococcus</taxon>
    </lineage>
</organism>
<dbReference type="GO" id="GO:0031676">
    <property type="term" value="C:plasma membrane-derived thylakoid membrane"/>
    <property type="evidence" value="ECO:0007669"/>
    <property type="project" value="UniProtKB-SubCell"/>
</dbReference>